<proteinExistence type="predicted"/>
<keyword evidence="4" id="KW-0378">Hydrolase</keyword>
<protein>
    <submittedName>
        <fullName evidence="4">Glycosyl hydrolase</fullName>
    </submittedName>
</protein>
<feature type="non-terminal residue" evidence="4">
    <location>
        <position position="1025"/>
    </location>
</feature>
<evidence type="ECO:0000313" key="5">
    <source>
        <dbReference type="Proteomes" id="UP000807850"/>
    </source>
</evidence>
<feature type="region of interest" description="Disordered" evidence="2">
    <location>
        <begin position="1"/>
        <end position="58"/>
    </location>
</feature>
<dbReference type="Pfam" id="PF15902">
    <property type="entry name" value="Sortilin-Vps10"/>
    <property type="match status" value="1"/>
</dbReference>
<feature type="compositionally biased region" description="Basic and acidic residues" evidence="2">
    <location>
        <begin position="35"/>
        <end position="58"/>
    </location>
</feature>
<feature type="compositionally biased region" description="Low complexity" evidence="2">
    <location>
        <begin position="19"/>
        <end position="33"/>
    </location>
</feature>
<dbReference type="InterPro" id="IPR036278">
    <property type="entry name" value="Sialidase_sf"/>
</dbReference>
<dbReference type="InterPro" id="IPR031778">
    <property type="entry name" value="Sortilin_N"/>
</dbReference>
<dbReference type="PANTHER" id="PTHR43739:SF5">
    <property type="entry name" value="EXO-ALPHA-SIALIDASE"/>
    <property type="match status" value="1"/>
</dbReference>
<dbReference type="SUPFAM" id="SSF50939">
    <property type="entry name" value="Sialidases"/>
    <property type="match status" value="1"/>
</dbReference>
<dbReference type="Gene3D" id="2.60.40.4070">
    <property type="match status" value="1"/>
</dbReference>
<dbReference type="GO" id="GO:0016787">
    <property type="term" value="F:hydrolase activity"/>
    <property type="evidence" value="ECO:0007669"/>
    <property type="project" value="UniProtKB-KW"/>
</dbReference>
<dbReference type="PANTHER" id="PTHR43739">
    <property type="entry name" value="XYLOGLUCANASE (EUROFUNG)"/>
    <property type="match status" value="1"/>
</dbReference>
<keyword evidence="1" id="KW-0677">Repeat</keyword>
<dbReference type="SUPFAM" id="SSF110296">
    <property type="entry name" value="Oligoxyloglucan reducing end-specific cellobiohydrolase"/>
    <property type="match status" value="1"/>
</dbReference>
<accession>A0A9D6L8A8</accession>
<dbReference type="Gene3D" id="2.130.10.10">
    <property type="entry name" value="YVTN repeat-like/Quinoprotein amine dehydrogenase"/>
    <property type="match status" value="5"/>
</dbReference>
<dbReference type="InterPro" id="IPR052025">
    <property type="entry name" value="Xyloglucanase_GH74"/>
</dbReference>
<evidence type="ECO:0000256" key="1">
    <source>
        <dbReference type="ARBA" id="ARBA00022737"/>
    </source>
</evidence>
<evidence type="ECO:0000313" key="4">
    <source>
        <dbReference type="EMBL" id="MBI3540436.1"/>
    </source>
</evidence>
<feature type="domain" description="Sortilin N-terminal" evidence="3">
    <location>
        <begin position="157"/>
        <end position="281"/>
    </location>
</feature>
<sequence>MLFVLTSQPGAAPAPPAKRPAGGTQAPAASGKAAAKKDDAAKKPGEKAEAKKPDPDSLFKSETFSGLALRNIGPAVASGRITDIAVDPTDRSTWYLAVASGGVWKTVNAGTTWTPIFDKEASYSIGCITIDPHDRLTLWVGSGENDSQRSVSYGDGVYKSTDGGKSWTNVGLKDSEHIGQIAVNPKNSDVVYVAAQGPLWRAGGDRGLYKTSDGGKTWEKILNVDEYTGINEVVLDPRDPDVIYATSYQRHRQVWTLIDGGPGSGVWKSRDGGKTWKKLTNGLPREDKGRIGLAISPVNPNVVYAVVEAADKGSGFYRSTDGGGNWDKMSDYVSTSPQYYNEIVADPQSEGRVYALDTWMMVTDDAGRNFRRVGERFKHVDNHALWIDPADTKHLIAGCDGGLYQTFDRGATWQFAANLPITQFYNVAVDYDLPFYNVYGGTQDNNTLGGPSRTGNAQGIRNSDWVVVVGGDGFQCAADPADANTVYGESQHAGVVRFDRKTGERVDIQPQSDPGQPGLRWNWDTPLLISPHSHTRLYMAAQRLFRSDDRGDTWKAVGPDLTRQIDRNKLKVMGRVWSVDAVAKNASTSFYGNSVSLDESPKQEGLLYIGTDDGLIQVSEDGGATWRKEDHFTGVPEMTYVSDVVASQHQPGTVFAAFDHHKTGDFKPYLLRSDDRGRTWTSIAGNLPERGTVYAFAEDHVDPNLLFAGTEFGVWFTVDGGKRWTQLKGGMPTIAIRDIVIQRRENDLVLASFGRGFYILDDYSPLRKLKTADLERATTLFAVPPASIYVQATPLGLREKGSQGDAFYTASNPPIGATFTYYMRDEIKTLKKQRQEKERETAKKGGDVFYPTWDALHAEDREEEPSVVLTVSDDAGNVVRRINGPVGGGFHRVAWDLRYPASNPVSLRPQGEENPFADRITGPLVAPGDYKVQLETRVHGVLSPVGAPVTFHCAPLGESTVPVADRAATLAFEQKTARLQRAVLGAVEAGREGQTRLNHIKKALDETPAVAPALMDSARAIERRL</sequence>
<evidence type="ECO:0000259" key="3">
    <source>
        <dbReference type="Pfam" id="PF15902"/>
    </source>
</evidence>
<dbReference type="Proteomes" id="UP000807850">
    <property type="component" value="Unassembled WGS sequence"/>
</dbReference>
<reference evidence="4" key="1">
    <citation type="submission" date="2020-07" db="EMBL/GenBank/DDBJ databases">
        <title>Huge and variable diversity of episymbiotic CPR bacteria and DPANN archaea in groundwater ecosystems.</title>
        <authorList>
            <person name="He C.Y."/>
            <person name="Keren R."/>
            <person name="Whittaker M."/>
            <person name="Farag I.F."/>
            <person name="Doudna J."/>
            <person name="Cate J.H.D."/>
            <person name="Banfield J.F."/>
        </authorList>
    </citation>
    <scope>NUCLEOTIDE SEQUENCE</scope>
    <source>
        <strain evidence="4">NC_groundwater_928_Pr1_S-0.2um_72_17</strain>
    </source>
</reference>
<gene>
    <name evidence="4" type="ORF">HY076_09210</name>
</gene>
<dbReference type="GO" id="GO:0010411">
    <property type="term" value="P:xyloglucan metabolic process"/>
    <property type="evidence" value="ECO:0007669"/>
    <property type="project" value="TreeGrafter"/>
</dbReference>
<dbReference type="EMBL" id="JACQAY010000304">
    <property type="protein sequence ID" value="MBI3540436.1"/>
    <property type="molecule type" value="Genomic_DNA"/>
</dbReference>
<dbReference type="InterPro" id="IPR015943">
    <property type="entry name" value="WD40/YVTN_repeat-like_dom_sf"/>
</dbReference>
<name>A0A9D6L8A8_UNCEI</name>
<dbReference type="AlphaFoldDB" id="A0A9D6L8A8"/>
<organism evidence="4 5">
    <name type="scientific">Eiseniibacteriota bacterium</name>
    <dbReference type="NCBI Taxonomy" id="2212470"/>
    <lineage>
        <taxon>Bacteria</taxon>
        <taxon>Candidatus Eiseniibacteriota</taxon>
    </lineage>
</organism>
<comment type="caution">
    <text evidence="4">The sequence shown here is derived from an EMBL/GenBank/DDBJ whole genome shotgun (WGS) entry which is preliminary data.</text>
</comment>
<evidence type="ECO:0000256" key="2">
    <source>
        <dbReference type="SAM" id="MobiDB-lite"/>
    </source>
</evidence>
<dbReference type="CDD" id="cd15482">
    <property type="entry name" value="Sialidase_non-viral"/>
    <property type="match status" value="3"/>
</dbReference>